<dbReference type="EMBL" id="BAABHS010000001">
    <property type="protein sequence ID" value="GAA4947736.1"/>
    <property type="molecule type" value="Genomic_DNA"/>
</dbReference>
<keyword evidence="2" id="KW-1133">Transmembrane helix</keyword>
<sequence>MPASGSPTRVSRWDRVAIIALGGAAFAQSFDALRQMAGAIHVRSQLTWLFPLLIDGFIAYGIRALLVLRDARLRARVYAWSLVGIATATSVWANSLHAVRLNQQTPTDGLHLGDIAVGVLSMAAPLAIAGAVHLYIVLARDGGTPTEHHAPQPTETGPYLTPVPAPEPPGPDTNRHIARALPHDTAQPQPHPAVGGDDLPPRSNSVLAGSSRESDPDAPTPAADSPVESPAMRFGADSNSGPSPDAAADSVRVRARSRSPRMQAAASSRPGSGRGPRGPHRAAESGTRQRTAESSRADRRTAESARTDRTRRVSGRRDSGPRPERTPRGEPVSEDTLIALARTAPRLPDGRLSRKQIATVIRTHGHRISNDRINGLMAALRDDTAPN</sequence>
<keyword evidence="2" id="KW-0472">Membrane</keyword>
<evidence type="ECO:0000313" key="3">
    <source>
        <dbReference type="EMBL" id="GAA4947736.1"/>
    </source>
</evidence>
<feature type="region of interest" description="Disordered" evidence="1">
    <location>
        <begin position="144"/>
        <end position="335"/>
    </location>
</feature>
<gene>
    <name evidence="3" type="ORF">GCM10023205_04630</name>
</gene>
<feature type="transmembrane region" description="Helical" evidence="2">
    <location>
        <begin position="48"/>
        <end position="68"/>
    </location>
</feature>
<dbReference type="InterPro" id="IPR021235">
    <property type="entry name" value="DUF2637"/>
</dbReference>
<keyword evidence="4" id="KW-1185">Reference proteome</keyword>
<feature type="compositionally biased region" description="Pro residues" evidence="1">
    <location>
        <begin position="161"/>
        <end position="171"/>
    </location>
</feature>
<evidence type="ECO:0000313" key="4">
    <source>
        <dbReference type="Proteomes" id="UP001500466"/>
    </source>
</evidence>
<comment type="caution">
    <text evidence="3">The sequence shown here is derived from an EMBL/GenBank/DDBJ whole genome shotgun (WGS) entry which is preliminary data.</text>
</comment>
<proteinExistence type="predicted"/>
<dbReference type="Pfam" id="PF10935">
    <property type="entry name" value="DUF2637"/>
    <property type="match status" value="1"/>
</dbReference>
<evidence type="ECO:0000256" key="1">
    <source>
        <dbReference type="SAM" id="MobiDB-lite"/>
    </source>
</evidence>
<evidence type="ECO:0008006" key="5">
    <source>
        <dbReference type="Google" id="ProtNLM"/>
    </source>
</evidence>
<accession>A0ABP9GTY3</accession>
<feature type="transmembrane region" description="Helical" evidence="2">
    <location>
        <begin position="115"/>
        <end position="138"/>
    </location>
</feature>
<dbReference type="Proteomes" id="UP001500466">
    <property type="component" value="Unassembled WGS sequence"/>
</dbReference>
<feature type="compositionally biased region" description="Basic and acidic residues" evidence="1">
    <location>
        <begin position="290"/>
        <end position="328"/>
    </location>
</feature>
<reference evidence="4" key="1">
    <citation type="journal article" date="2019" name="Int. J. Syst. Evol. Microbiol.">
        <title>The Global Catalogue of Microorganisms (GCM) 10K type strain sequencing project: providing services to taxonomists for standard genome sequencing and annotation.</title>
        <authorList>
            <consortium name="The Broad Institute Genomics Platform"/>
            <consortium name="The Broad Institute Genome Sequencing Center for Infectious Disease"/>
            <person name="Wu L."/>
            <person name="Ma J."/>
        </authorList>
    </citation>
    <scope>NUCLEOTIDE SEQUENCE [LARGE SCALE GENOMIC DNA]</scope>
    <source>
        <strain evidence="4">JCM 17986</strain>
    </source>
</reference>
<feature type="compositionally biased region" description="Low complexity" evidence="1">
    <location>
        <begin position="260"/>
        <end position="271"/>
    </location>
</feature>
<protein>
    <recommendedName>
        <fullName evidence="5">DUF2637 domain-containing protein</fullName>
    </recommendedName>
</protein>
<feature type="transmembrane region" description="Helical" evidence="2">
    <location>
        <begin position="77"/>
        <end position="95"/>
    </location>
</feature>
<keyword evidence="2" id="KW-0812">Transmembrane</keyword>
<name>A0ABP9GTY3_9ACTN</name>
<organism evidence="3 4">
    <name type="scientific">Yinghuangia aomiensis</name>
    <dbReference type="NCBI Taxonomy" id="676205"/>
    <lineage>
        <taxon>Bacteria</taxon>
        <taxon>Bacillati</taxon>
        <taxon>Actinomycetota</taxon>
        <taxon>Actinomycetes</taxon>
        <taxon>Kitasatosporales</taxon>
        <taxon>Streptomycetaceae</taxon>
        <taxon>Yinghuangia</taxon>
    </lineage>
</organism>
<evidence type="ECO:0000256" key="2">
    <source>
        <dbReference type="SAM" id="Phobius"/>
    </source>
</evidence>